<protein>
    <submittedName>
        <fullName evidence="2">Uncharacterized protein</fullName>
    </submittedName>
</protein>
<accession>A0A089LC14</accession>
<evidence type="ECO:0000313" key="3">
    <source>
        <dbReference type="Proteomes" id="UP000029518"/>
    </source>
</evidence>
<keyword evidence="1" id="KW-0175">Coiled coil</keyword>
<keyword evidence="3" id="KW-1185">Reference proteome</keyword>
<reference evidence="2" key="1">
    <citation type="submission" date="2014-08" db="EMBL/GenBank/DDBJ databases">
        <title>Comparative genomics of the Paenibacillus odorifer group.</title>
        <authorList>
            <person name="den Bakker H.C."/>
            <person name="Tsai Y.-C.Y.-C."/>
            <person name="Martin N."/>
            <person name="Korlach J."/>
            <person name="Wiedmann M."/>
        </authorList>
    </citation>
    <scope>NUCLEOTIDE SEQUENCE [LARGE SCALE GENOMIC DNA]</scope>
    <source>
        <strain evidence="2">DSM 13188</strain>
    </source>
</reference>
<dbReference type="HOGENOM" id="CLU_2181282_0_0_9"/>
<dbReference type="Gene3D" id="1.10.287.1060">
    <property type="entry name" value="ESAT-6-like"/>
    <property type="match status" value="1"/>
</dbReference>
<gene>
    <name evidence="2" type="ORF">PBOR_06890</name>
</gene>
<organism evidence="2 3">
    <name type="scientific">Paenibacillus borealis</name>
    <dbReference type="NCBI Taxonomy" id="160799"/>
    <lineage>
        <taxon>Bacteria</taxon>
        <taxon>Bacillati</taxon>
        <taxon>Bacillota</taxon>
        <taxon>Bacilli</taxon>
        <taxon>Bacillales</taxon>
        <taxon>Paenibacillaceae</taxon>
        <taxon>Paenibacillus</taxon>
    </lineage>
</organism>
<evidence type="ECO:0000256" key="1">
    <source>
        <dbReference type="SAM" id="Coils"/>
    </source>
</evidence>
<dbReference type="KEGG" id="pbd:PBOR_06890"/>
<sequence length="109" mass="11914">MASNCHQLLAPAQDCSDKMSAATLGISDYWVDMGGEEFKQHCTEWIKKMNQFKAAIAQIESEMMSYATELQRTEEAEAARVKEAQRQASERAAAEAAAAAAAKKTGKIK</sequence>
<dbReference type="Proteomes" id="UP000029518">
    <property type="component" value="Chromosome"/>
</dbReference>
<dbReference type="EMBL" id="CP009285">
    <property type="protein sequence ID" value="AIQ56693.1"/>
    <property type="molecule type" value="Genomic_DNA"/>
</dbReference>
<dbReference type="SUPFAM" id="SSF140453">
    <property type="entry name" value="EsxAB dimer-like"/>
    <property type="match status" value="1"/>
</dbReference>
<evidence type="ECO:0000313" key="2">
    <source>
        <dbReference type="EMBL" id="AIQ56693.1"/>
    </source>
</evidence>
<name>A0A089LC14_PAEBO</name>
<dbReference type="AlphaFoldDB" id="A0A089LC14"/>
<proteinExistence type="predicted"/>
<dbReference type="InterPro" id="IPR036689">
    <property type="entry name" value="ESAT-6-like_sf"/>
</dbReference>
<feature type="coiled-coil region" evidence="1">
    <location>
        <begin position="49"/>
        <end position="87"/>
    </location>
</feature>